<dbReference type="EMBL" id="CP021112">
    <property type="protein sequence ID" value="ARQ00367.1"/>
    <property type="molecule type" value="Genomic_DNA"/>
</dbReference>
<evidence type="ECO:0000313" key="3">
    <source>
        <dbReference type="Proteomes" id="UP000194137"/>
    </source>
</evidence>
<feature type="chain" id="PRO_5012280880" description="Secreted protein" evidence="1">
    <location>
        <begin position="26"/>
        <end position="188"/>
    </location>
</feature>
<evidence type="ECO:0000313" key="2">
    <source>
        <dbReference type="EMBL" id="ARQ00367.1"/>
    </source>
</evidence>
<evidence type="ECO:0000256" key="1">
    <source>
        <dbReference type="SAM" id="SignalP"/>
    </source>
</evidence>
<proteinExistence type="predicted"/>
<sequence>MLAKFVASFIGVVAIGGLVSTAVNAEVQKHTQICNGKLCPSFTLVLTPPLDWDVDKAASEENRVQMLIPRGLNFHDARAVIYIRVSAKEKDQQLSDFIRVSQERWRQSVADSKISKLPPVERGNGKAAFEPFRYENPSRPQQPFELVAFGTDTDKDGNDFILTVVMSGKDQKAIEQAQDSYLELLRRH</sequence>
<dbReference type="KEGG" id="psin:CAK95_15740"/>
<feature type="signal peptide" evidence="1">
    <location>
        <begin position="1"/>
        <end position="25"/>
    </location>
</feature>
<organism evidence="2 3">
    <name type="scientific">Pseudorhodoplanes sinuspersici</name>
    <dbReference type="NCBI Taxonomy" id="1235591"/>
    <lineage>
        <taxon>Bacteria</taxon>
        <taxon>Pseudomonadati</taxon>
        <taxon>Pseudomonadota</taxon>
        <taxon>Alphaproteobacteria</taxon>
        <taxon>Hyphomicrobiales</taxon>
        <taxon>Pseudorhodoplanes</taxon>
    </lineage>
</organism>
<dbReference type="AlphaFoldDB" id="A0A1W6ZSK1"/>
<name>A0A1W6ZSK1_9HYPH</name>
<accession>A0A1W6ZSK1</accession>
<dbReference type="STRING" id="1235591.CAK95_15740"/>
<evidence type="ECO:0008006" key="4">
    <source>
        <dbReference type="Google" id="ProtNLM"/>
    </source>
</evidence>
<reference evidence="2 3" key="1">
    <citation type="submission" date="2017-05" db="EMBL/GenBank/DDBJ databases">
        <title>Full genome sequence of Pseudorhodoplanes sinuspersici.</title>
        <authorList>
            <person name="Dastgheib S.M.M."/>
            <person name="Shavandi M."/>
            <person name="Tirandaz H."/>
        </authorList>
    </citation>
    <scope>NUCLEOTIDE SEQUENCE [LARGE SCALE GENOMIC DNA]</scope>
    <source>
        <strain evidence="2 3">RIPI110</strain>
    </source>
</reference>
<keyword evidence="1" id="KW-0732">Signal</keyword>
<gene>
    <name evidence="2" type="ORF">CAK95_15740</name>
</gene>
<keyword evidence="3" id="KW-1185">Reference proteome</keyword>
<dbReference type="RefSeq" id="WP_086088762.1">
    <property type="nucleotide sequence ID" value="NZ_CP021112.1"/>
</dbReference>
<protein>
    <recommendedName>
        <fullName evidence="4">Secreted protein</fullName>
    </recommendedName>
</protein>
<dbReference type="OrthoDB" id="8222751at2"/>
<dbReference type="Proteomes" id="UP000194137">
    <property type="component" value="Chromosome"/>
</dbReference>